<name>A0AAD6YKC6_9AGAR</name>
<evidence type="ECO:0000313" key="3">
    <source>
        <dbReference type="Proteomes" id="UP001219525"/>
    </source>
</evidence>
<feature type="region of interest" description="Disordered" evidence="1">
    <location>
        <begin position="19"/>
        <end position="45"/>
    </location>
</feature>
<accession>A0AAD6YKC6</accession>
<evidence type="ECO:0000256" key="1">
    <source>
        <dbReference type="SAM" id="MobiDB-lite"/>
    </source>
</evidence>
<sequence>MSLFSSLFPTTFRPRSLYPFASSHGREDKMQGPSHNRNAVPDAPVPPAGPLQLPACCNCSAACLARPAPQDPPLTASPHCLPLAARRQLPTDRPPQDPLAAACRRLTRCASAARRPTTRPAGCCSPLALVPRYTFPLTVPRCTPAVPRPFSRKTRRLLPNRMPTACCSPPASD</sequence>
<comment type="caution">
    <text evidence="2">The sequence shown here is derived from an EMBL/GenBank/DDBJ whole genome shotgun (WGS) entry which is preliminary data.</text>
</comment>
<protein>
    <submittedName>
        <fullName evidence="2">Uncharacterized protein</fullName>
    </submittedName>
</protein>
<evidence type="ECO:0000313" key="2">
    <source>
        <dbReference type="EMBL" id="KAJ7222163.1"/>
    </source>
</evidence>
<keyword evidence="3" id="KW-1185">Reference proteome</keyword>
<organism evidence="2 3">
    <name type="scientific">Mycena pura</name>
    <dbReference type="NCBI Taxonomy" id="153505"/>
    <lineage>
        <taxon>Eukaryota</taxon>
        <taxon>Fungi</taxon>
        <taxon>Dikarya</taxon>
        <taxon>Basidiomycota</taxon>
        <taxon>Agaricomycotina</taxon>
        <taxon>Agaricomycetes</taxon>
        <taxon>Agaricomycetidae</taxon>
        <taxon>Agaricales</taxon>
        <taxon>Marasmiineae</taxon>
        <taxon>Mycenaceae</taxon>
        <taxon>Mycena</taxon>
    </lineage>
</organism>
<dbReference type="AlphaFoldDB" id="A0AAD6YKC6"/>
<reference evidence="2" key="1">
    <citation type="submission" date="2023-03" db="EMBL/GenBank/DDBJ databases">
        <title>Massive genome expansion in bonnet fungi (Mycena s.s.) driven by repeated elements and novel gene families across ecological guilds.</title>
        <authorList>
            <consortium name="Lawrence Berkeley National Laboratory"/>
            <person name="Harder C.B."/>
            <person name="Miyauchi S."/>
            <person name="Viragh M."/>
            <person name="Kuo A."/>
            <person name="Thoen E."/>
            <person name="Andreopoulos B."/>
            <person name="Lu D."/>
            <person name="Skrede I."/>
            <person name="Drula E."/>
            <person name="Henrissat B."/>
            <person name="Morin E."/>
            <person name="Kohler A."/>
            <person name="Barry K."/>
            <person name="LaButti K."/>
            <person name="Morin E."/>
            <person name="Salamov A."/>
            <person name="Lipzen A."/>
            <person name="Mereny Z."/>
            <person name="Hegedus B."/>
            <person name="Baldrian P."/>
            <person name="Stursova M."/>
            <person name="Weitz H."/>
            <person name="Taylor A."/>
            <person name="Grigoriev I.V."/>
            <person name="Nagy L.G."/>
            <person name="Martin F."/>
            <person name="Kauserud H."/>
        </authorList>
    </citation>
    <scope>NUCLEOTIDE SEQUENCE</scope>
    <source>
        <strain evidence="2">9144</strain>
    </source>
</reference>
<proteinExistence type="predicted"/>
<gene>
    <name evidence="2" type="ORF">GGX14DRAFT_558263</name>
</gene>
<dbReference type="Proteomes" id="UP001219525">
    <property type="component" value="Unassembled WGS sequence"/>
</dbReference>
<dbReference type="EMBL" id="JARJCW010000007">
    <property type="protein sequence ID" value="KAJ7222163.1"/>
    <property type="molecule type" value="Genomic_DNA"/>
</dbReference>